<sequence length="171" mass="19802">MNQYKADNFHNQNNWSKLIDQTDREIINLLKQNSRLQWQEIGERVHLTGQAVANRVRRLEQIGVIKGFTVSVDESIHGKHLEAFVTVFMKTTDHSRFQKFIGKHSLIEEAHRVSGEGCYLLKVQANDHAELTNFLDEILEFGNYRVNLSIKKITEKLISLSPFNDDKPPET</sequence>
<dbReference type="SMART" id="SM00344">
    <property type="entry name" value="HTH_ASNC"/>
    <property type="match status" value="1"/>
</dbReference>
<dbReference type="AlphaFoldDB" id="I4D5R0"/>
<keyword evidence="6" id="KW-1185">Reference proteome</keyword>
<dbReference type="SUPFAM" id="SSF54909">
    <property type="entry name" value="Dimeric alpha+beta barrel"/>
    <property type="match status" value="1"/>
</dbReference>
<dbReference type="EMBL" id="CP003639">
    <property type="protein sequence ID" value="AFM41134.1"/>
    <property type="molecule type" value="Genomic_DNA"/>
</dbReference>
<dbReference type="InterPro" id="IPR011008">
    <property type="entry name" value="Dimeric_a/b-barrel"/>
</dbReference>
<dbReference type="InterPro" id="IPR036388">
    <property type="entry name" value="WH-like_DNA-bd_sf"/>
</dbReference>
<dbReference type="STRING" id="646529.Desaci_2171"/>
<evidence type="ECO:0000256" key="1">
    <source>
        <dbReference type="ARBA" id="ARBA00023015"/>
    </source>
</evidence>
<dbReference type="Proteomes" id="UP000002892">
    <property type="component" value="Chromosome"/>
</dbReference>
<dbReference type="Gene3D" id="1.10.10.10">
    <property type="entry name" value="Winged helix-like DNA-binding domain superfamily/Winged helix DNA-binding domain"/>
    <property type="match status" value="1"/>
</dbReference>
<dbReference type="GO" id="GO:0043200">
    <property type="term" value="P:response to amino acid"/>
    <property type="evidence" value="ECO:0007669"/>
    <property type="project" value="TreeGrafter"/>
</dbReference>
<dbReference type="PANTHER" id="PTHR30154:SF55">
    <property type="entry name" value="HTH-TYPE TRANSCRIPTIONAL REGULATOR LRPB"/>
    <property type="match status" value="1"/>
</dbReference>
<keyword evidence="3" id="KW-0804">Transcription</keyword>
<dbReference type="HOGENOM" id="CLU_091233_3_2_9"/>
<keyword evidence="2" id="KW-0238">DNA-binding</keyword>
<dbReference type="eggNOG" id="COG1522">
    <property type="taxonomic scope" value="Bacteria"/>
</dbReference>
<name>I4D5R0_DESAJ</name>
<dbReference type="PRINTS" id="PR00033">
    <property type="entry name" value="HTHASNC"/>
</dbReference>
<proteinExistence type="predicted"/>
<evidence type="ECO:0000313" key="5">
    <source>
        <dbReference type="EMBL" id="AFM41134.1"/>
    </source>
</evidence>
<dbReference type="InterPro" id="IPR019888">
    <property type="entry name" value="Tscrpt_reg_AsnC-like"/>
</dbReference>
<evidence type="ECO:0000259" key="4">
    <source>
        <dbReference type="PROSITE" id="PS50956"/>
    </source>
</evidence>
<dbReference type="PROSITE" id="PS50956">
    <property type="entry name" value="HTH_ASNC_2"/>
    <property type="match status" value="1"/>
</dbReference>
<evidence type="ECO:0000256" key="2">
    <source>
        <dbReference type="ARBA" id="ARBA00023125"/>
    </source>
</evidence>
<dbReference type="OrthoDB" id="66249at2"/>
<reference evidence="5 6" key="1">
    <citation type="journal article" date="2012" name="J. Bacteriol.">
        <title>Complete genome sequences of Desulfosporosinus orientis DSM765T, Desulfosporosinus youngiae DSM17734T, Desulfosporosinus meridiei DSM13257T, and Desulfosporosinus acidiphilus DSM22704T.</title>
        <authorList>
            <person name="Pester M."/>
            <person name="Brambilla E."/>
            <person name="Alazard D."/>
            <person name="Rattei T."/>
            <person name="Weinmaier T."/>
            <person name="Han J."/>
            <person name="Lucas S."/>
            <person name="Lapidus A."/>
            <person name="Cheng J.F."/>
            <person name="Goodwin L."/>
            <person name="Pitluck S."/>
            <person name="Peters L."/>
            <person name="Ovchinnikova G."/>
            <person name="Teshima H."/>
            <person name="Detter J.C."/>
            <person name="Han C.S."/>
            <person name="Tapia R."/>
            <person name="Land M.L."/>
            <person name="Hauser L."/>
            <person name="Kyrpides N.C."/>
            <person name="Ivanova N.N."/>
            <person name="Pagani I."/>
            <person name="Huntmann M."/>
            <person name="Wei C.L."/>
            <person name="Davenport K.W."/>
            <person name="Daligault H."/>
            <person name="Chain P.S."/>
            <person name="Chen A."/>
            <person name="Mavromatis K."/>
            <person name="Markowitz V."/>
            <person name="Szeto E."/>
            <person name="Mikhailova N."/>
            <person name="Pati A."/>
            <person name="Wagner M."/>
            <person name="Woyke T."/>
            <person name="Ollivier B."/>
            <person name="Klenk H.P."/>
            <person name="Spring S."/>
            <person name="Loy A."/>
        </authorList>
    </citation>
    <scope>NUCLEOTIDE SEQUENCE [LARGE SCALE GENOMIC DNA]</scope>
    <source>
        <strain evidence="6">DSM 22704 / JCM 16185 / SJ4</strain>
    </source>
</reference>
<dbReference type="Gene3D" id="3.30.70.920">
    <property type="match status" value="1"/>
</dbReference>
<dbReference type="InterPro" id="IPR019887">
    <property type="entry name" value="Tscrpt_reg_AsnC/Lrp_C"/>
</dbReference>
<keyword evidence="1" id="KW-0805">Transcription regulation</keyword>
<dbReference type="RefSeq" id="WP_014827137.1">
    <property type="nucleotide sequence ID" value="NC_018068.1"/>
</dbReference>
<feature type="domain" description="HTH asnC-type" evidence="4">
    <location>
        <begin position="19"/>
        <end position="80"/>
    </location>
</feature>
<dbReference type="PANTHER" id="PTHR30154">
    <property type="entry name" value="LEUCINE-RESPONSIVE REGULATORY PROTEIN"/>
    <property type="match status" value="1"/>
</dbReference>
<dbReference type="Pfam" id="PF01037">
    <property type="entry name" value="AsnC_trans_reg"/>
    <property type="match status" value="1"/>
</dbReference>
<dbReference type="SUPFAM" id="SSF46785">
    <property type="entry name" value="Winged helix' DNA-binding domain"/>
    <property type="match status" value="1"/>
</dbReference>
<dbReference type="InterPro" id="IPR036390">
    <property type="entry name" value="WH_DNA-bd_sf"/>
</dbReference>
<dbReference type="InterPro" id="IPR000485">
    <property type="entry name" value="AsnC-type_HTH_dom"/>
</dbReference>
<evidence type="ECO:0000313" key="6">
    <source>
        <dbReference type="Proteomes" id="UP000002892"/>
    </source>
</evidence>
<organism evidence="5 6">
    <name type="scientific">Desulfosporosinus acidiphilus (strain DSM 22704 / JCM 16185 / SJ4)</name>
    <dbReference type="NCBI Taxonomy" id="646529"/>
    <lineage>
        <taxon>Bacteria</taxon>
        <taxon>Bacillati</taxon>
        <taxon>Bacillota</taxon>
        <taxon>Clostridia</taxon>
        <taxon>Eubacteriales</taxon>
        <taxon>Desulfitobacteriaceae</taxon>
        <taxon>Desulfosporosinus</taxon>
    </lineage>
</organism>
<dbReference type="GO" id="GO:0043565">
    <property type="term" value="F:sequence-specific DNA binding"/>
    <property type="evidence" value="ECO:0007669"/>
    <property type="project" value="InterPro"/>
</dbReference>
<protein>
    <submittedName>
        <fullName evidence="5">Transcriptional regulator</fullName>
    </submittedName>
</protein>
<dbReference type="KEGG" id="dai:Desaci_2171"/>
<gene>
    <name evidence="5" type="ordered locus">Desaci_2171</name>
</gene>
<evidence type="ECO:0000256" key="3">
    <source>
        <dbReference type="ARBA" id="ARBA00023163"/>
    </source>
</evidence>
<dbReference type="Pfam" id="PF13404">
    <property type="entry name" value="HTH_AsnC-type"/>
    <property type="match status" value="1"/>
</dbReference>
<dbReference type="GO" id="GO:0005829">
    <property type="term" value="C:cytosol"/>
    <property type="evidence" value="ECO:0007669"/>
    <property type="project" value="TreeGrafter"/>
</dbReference>
<accession>I4D5R0</accession>